<dbReference type="STRING" id="105785.A0A2J7PTV8"/>
<dbReference type="FunCoup" id="A0A2J7PTV8">
    <property type="interactions" value="523"/>
</dbReference>
<keyword evidence="8" id="KW-0333">Golgi apparatus</keyword>
<keyword evidence="4 8" id="KW-0812">Transmembrane</keyword>
<dbReference type="GO" id="GO:0005789">
    <property type="term" value="C:endoplasmic reticulum membrane"/>
    <property type="evidence" value="ECO:0007669"/>
    <property type="project" value="TreeGrafter"/>
</dbReference>
<feature type="transmembrane region" description="Helical" evidence="8">
    <location>
        <begin position="200"/>
        <end position="224"/>
    </location>
</feature>
<keyword evidence="7 8" id="KW-0472">Membrane</keyword>
<evidence type="ECO:0000256" key="2">
    <source>
        <dbReference type="ARBA" id="ARBA00006387"/>
    </source>
</evidence>
<evidence type="ECO:0000256" key="7">
    <source>
        <dbReference type="ARBA" id="ARBA00023136"/>
    </source>
</evidence>
<comment type="function">
    <text evidence="8">Involved in the lipid remodeling steps of GPI-anchor maturation.</text>
</comment>
<proteinExistence type="inferred from homology"/>
<sequence length="316" mass="36919">MLSSRVVLCLIVVIAVRSTSASVGDRSPYYRACVEKCSTANCTEGGVNFHSSYGAQAQPLYLQLTKWSCHDECCYDCMWKTVEAFSNRNWAIPQFHGKWPFTRILGIQEPASVVFSIFNFIAHCMMLKQFRREVRKTSPMYWLWHAYAMVCLNCWFWSSVFHTRDTPFTEMMDYFSAFSTVLFSFYAMVVRLLNGQSRIMIVILSFLCAGFFVHHVTYLALVNFDYGYNMQANIIVGIANAMGWFIWCFYYRKSQPYVWRCALFVLLVGVCMIFELMDFPPFLWVIDAHSLWHLATAGLPFIFYRYVHCWHCTDSD</sequence>
<feature type="transmembrane region" description="Helical" evidence="8">
    <location>
        <begin position="142"/>
        <end position="162"/>
    </location>
</feature>
<feature type="transmembrane region" description="Helical" evidence="8">
    <location>
        <begin position="289"/>
        <end position="307"/>
    </location>
</feature>
<keyword evidence="6 8" id="KW-1133">Transmembrane helix</keyword>
<evidence type="ECO:0000256" key="8">
    <source>
        <dbReference type="RuleBase" id="RU365066"/>
    </source>
</evidence>
<dbReference type="EMBL" id="NEVH01021221">
    <property type="protein sequence ID" value="PNF19767.1"/>
    <property type="molecule type" value="Genomic_DNA"/>
</dbReference>
<dbReference type="GO" id="GO:0000139">
    <property type="term" value="C:Golgi membrane"/>
    <property type="evidence" value="ECO:0007669"/>
    <property type="project" value="UniProtKB-SubCell"/>
</dbReference>
<dbReference type="AlphaFoldDB" id="A0A2J7PTV8"/>
<evidence type="ECO:0000256" key="5">
    <source>
        <dbReference type="ARBA" id="ARBA00022729"/>
    </source>
</evidence>
<comment type="subcellular location">
    <subcellularLocation>
        <location evidence="1">Endomembrane system</location>
        <topology evidence="1">Multi-pass membrane protein</topology>
    </subcellularLocation>
    <subcellularLocation>
        <location evidence="8">Golgi apparatus membrane</location>
        <topology evidence="8">Multi-pass membrane protein</topology>
    </subcellularLocation>
</comment>
<keyword evidence="10" id="KW-1185">Reference proteome</keyword>
<feature type="transmembrane region" description="Helical" evidence="8">
    <location>
        <begin position="174"/>
        <end position="193"/>
    </location>
</feature>
<name>A0A2J7PTV8_9NEOP</name>
<dbReference type="PANTHER" id="PTHR13148">
    <property type="entry name" value="PER1-RELATED"/>
    <property type="match status" value="1"/>
</dbReference>
<dbReference type="InParanoid" id="A0A2J7PTV8"/>
<evidence type="ECO:0000256" key="6">
    <source>
        <dbReference type="ARBA" id="ARBA00022989"/>
    </source>
</evidence>
<protein>
    <recommendedName>
        <fullName evidence="8">Post-GPI attachment to proteins factor 3</fullName>
    </recommendedName>
</protein>
<dbReference type="GO" id="GO:0006506">
    <property type="term" value="P:GPI anchor biosynthetic process"/>
    <property type="evidence" value="ECO:0007669"/>
    <property type="project" value="UniProtKB-KW"/>
</dbReference>
<evidence type="ECO:0000313" key="10">
    <source>
        <dbReference type="Proteomes" id="UP000235965"/>
    </source>
</evidence>
<evidence type="ECO:0000256" key="3">
    <source>
        <dbReference type="ARBA" id="ARBA00022502"/>
    </source>
</evidence>
<evidence type="ECO:0000313" key="9">
    <source>
        <dbReference type="EMBL" id="PNF19767.1"/>
    </source>
</evidence>
<dbReference type="GO" id="GO:0016788">
    <property type="term" value="F:hydrolase activity, acting on ester bonds"/>
    <property type="evidence" value="ECO:0007669"/>
    <property type="project" value="TreeGrafter"/>
</dbReference>
<evidence type="ECO:0000256" key="4">
    <source>
        <dbReference type="ARBA" id="ARBA00022692"/>
    </source>
</evidence>
<dbReference type="OrthoDB" id="419770at2759"/>
<feature type="chain" id="PRO_5016479674" description="Post-GPI attachment to proteins factor 3" evidence="8">
    <location>
        <begin position="22"/>
        <end position="316"/>
    </location>
</feature>
<comment type="similarity">
    <text evidence="2 8">Belongs to the PGAP3 family.</text>
</comment>
<feature type="transmembrane region" description="Helical" evidence="8">
    <location>
        <begin position="257"/>
        <end position="277"/>
    </location>
</feature>
<dbReference type="InterPro" id="IPR007217">
    <property type="entry name" value="Per1-like"/>
</dbReference>
<organism evidence="9 10">
    <name type="scientific">Cryptotermes secundus</name>
    <dbReference type="NCBI Taxonomy" id="105785"/>
    <lineage>
        <taxon>Eukaryota</taxon>
        <taxon>Metazoa</taxon>
        <taxon>Ecdysozoa</taxon>
        <taxon>Arthropoda</taxon>
        <taxon>Hexapoda</taxon>
        <taxon>Insecta</taxon>
        <taxon>Pterygota</taxon>
        <taxon>Neoptera</taxon>
        <taxon>Polyneoptera</taxon>
        <taxon>Dictyoptera</taxon>
        <taxon>Blattodea</taxon>
        <taxon>Blattoidea</taxon>
        <taxon>Termitoidae</taxon>
        <taxon>Kalotermitidae</taxon>
        <taxon>Cryptotermitinae</taxon>
        <taxon>Cryptotermes</taxon>
    </lineage>
</organism>
<keyword evidence="5 8" id="KW-0732">Signal</keyword>
<accession>A0A2J7PTV8</accession>
<dbReference type="Pfam" id="PF04080">
    <property type="entry name" value="Per1"/>
    <property type="match status" value="1"/>
</dbReference>
<feature type="signal peptide" evidence="8">
    <location>
        <begin position="1"/>
        <end position="21"/>
    </location>
</feature>
<keyword evidence="3 8" id="KW-0337">GPI-anchor biosynthesis</keyword>
<dbReference type="PANTHER" id="PTHR13148:SF0">
    <property type="entry name" value="POST-GPI ATTACHMENT TO PROTEINS FACTOR 3"/>
    <property type="match status" value="1"/>
</dbReference>
<feature type="transmembrane region" description="Helical" evidence="8">
    <location>
        <begin position="230"/>
        <end position="250"/>
    </location>
</feature>
<dbReference type="Proteomes" id="UP000235965">
    <property type="component" value="Unassembled WGS sequence"/>
</dbReference>
<comment type="caution">
    <text evidence="9">The sequence shown here is derived from an EMBL/GenBank/DDBJ whole genome shotgun (WGS) entry which is preliminary data.</text>
</comment>
<gene>
    <name evidence="9" type="primary">PGAP3</name>
    <name evidence="9" type="ORF">B7P43_G14760</name>
</gene>
<reference evidence="9 10" key="1">
    <citation type="submission" date="2017-12" db="EMBL/GenBank/DDBJ databases">
        <title>Hemimetabolous genomes reveal molecular basis of termite eusociality.</title>
        <authorList>
            <person name="Harrison M.C."/>
            <person name="Jongepier E."/>
            <person name="Robertson H.M."/>
            <person name="Arning N."/>
            <person name="Bitard-Feildel T."/>
            <person name="Chao H."/>
            <person name="Childers C.P."/>
            <person name="Dinh H."/>
            <person name="Doddapaneni H."/>
            <person name="Dugan S."/>
            <person name="Gowin J."/>
            <person name="Greiner C."/>
            <person name="Han Y."/>
            <person name="Hu H."/>
            <person name="Hughes D.S.T."/>
            <person name="Huylmans A.-K."/>
            <person name="Kemena C."/>
            <person name="Kremer L.P.M."/>
            <person name="Lee S.L."/>
            <person name="Lopez-Ezquerra A."/>
            <person name="Mallet L."/>
            <person name="Monroy-Kuhn J.M."/>
            <person name="Moser A."/>
            <person name="Murali S.C."/>
            <person name="Muzny D.M."/>
            <person name="Otani S."/>
            <person name="Piulachs M.-D."/>
            <person name="Poelchau M."/>
            <person name="Qu J."/>
            <person name="Schaub F."/>
            <person name="Wada-Katsumata A."/>
            <person name="Worley K.C."/>
            <person name="Xie Q."/>
            <person name="Ylla G."/>
            <person name="Poulsen M."/>
            <person name="Gibbs R.A."/>
            <person name="Schal C."/>
            <person name="Richards S."/>
            <person name="Belles X."/>
            <person name="Korb J."/>
            <person name="Bornberg-Bauer E."/>
        </authorList>
    </citation>
    <scope>NUCLEOTIDE SEQUENCE [LARGE SCALE GENOMIC DNA]</scope>
    <source>
        <tissue evidence="9">Whole body</tissue>
    </source>
</reference>
<feature type="transmembrane region" description="Helical" evidence="8">
    <location>
        <begin position="111"/>
        <end position="130"/>
    </location>
</feature>
<evidence type="ECO:0000256" key="1">
    <source>
        <dbReference type="ARBA" id="ARBA00004127"/>
    </source>
</evidence>